<dbReference type="RefSeq" id="WP_147051872.1">
    <property type="nucleotide sequence ID" value="NZ_CP042437.1"/>
</dbReference>
<dbReference type="Pfam" id="PF02586">
    <property type="entry name" value="SRAP"/>
    <property type="match status" value="1"/>
</dbReference>
<keyword evidence="4 8" id="KW-0378">Hydrolase</keyword>
<dbReference type="OrthoDB" id="9782620at2"/>
<evidence type="ECO:0000256" key="3">
    <source>
        <dbReference type="ARBA" id="ARBA00022763"/>
    </source>
</evidence>
<dbReference type="KEGG" id="mgk:FSB76_01645"/>
<keyword evidence="2 8" id="KW-0645">Protease</keyword>
<dbReference type="EC" id="3.4.-.-" evidence="8"/>
<evidence type="ECO:0000256" key="4">
    <source>
        <dbReference type="ARBA" id="ARBA00022801"/>
    </source>
</evidence>
<keyword evidence="7" id="KW-0456">Lyase</keyword>
<dbReference type="AlphaFoldDB" id="A0A5B8VTZ3"/>
<evidence type="ECO:0000313" key="9">
    <source>
        <dbReference type="EMBL" id="QEC74713.1"/>
    </source>
</evidence>
<protein>
    <recommendedName>
        <fullName evidence="8">Abasic site processing protein</fullName>
        <ecNumber evidence="8">3.4.-.-</ecNumber>
    </recommendedName>
</protein>
<evidence type="ECO:0000256" key="5">
    <source>
        <dbReference type="ARBA" id="ARBA00023124"/>
    </source>
</evidence>
<evidence type="ECO:0000256" key="2">
    <source>
        <dbReference type="ARBA" id="ARBA00022670"/>
    </source>
</evidence>
<reference evidence="9 10" key="1">
    <citation type="journal article" date="2013" name="J. Microbiol.">
        <title>Mucilaginibacter ginsenosidivorax sp. nov., with ginsenoside converting activity isolated from sediment.</title>
        <authorList>
            <person name="Kim J.K."/>
            <person name="Choi T.E."/>
            <person name="Liu Q.M."/>
            <person name="Park H.Y."/>
            <person name="Yi T.H."/>
            <person name="Yoon M.H."/>
            <person name="Kim S.C."/>
            <person name="Im W.T."/>
        </authorList>
    </citation>
    <scope>NUCLEOTIDE SEQUENCE [LARGE SCALE GENOMIC DNA]</scope>
    <source>
        <strain evidence="9 10">KHI28</strain>
    </source>
</reference>
<accession>A0A5B8VTZ3</accession>
<dbReference type="GO" id="GO:0106300">
    <property type="term" value="P:protein-DNA covalent cross-linking repair"/>
    <property type="evidence" value="ECO:0007669"/>
    <property type="project" value="InterPro"/>
</dbReference>
<keyword evidence="10" id="KW-1185">Reference proteome</keyword>
<dbReference type="GO" id="GO:0016829">
    <property type="term" value="F:lyase activity"/>
    <property type="evidence" value="ECO:0007669"/>
    <property type="project" value="UniProtKB-KW"/>
</dbReference>
<proteinExistence type="inferred from homology"/>
<dbReference type="PANTHER" id="PTHR13604">
    <property type="entry name" value="DC12-RELATED"/>
    <property type="match status" value="1"/>
</dbReference>
<name>A0A5B8VTZ3_9SPHI</name>
<dbReference type="InterPro" id="IPR003738">
    <property type="entry name" value="SRAP"/>
</dbReference>
<keyword evidence="6" id="KW-0238">DNA-binding</keyword>
<dbReference type="GO" id="GO:0003697">
    <property type="term" value="F:single-stranded DNA binding"/>
    <property type="evidence" value="ECO:0007669"/>
    <property type="project" value="InterPro"/>
</dbReference>
<sequence>MCYYNGQKVTRTEFIRLKKLEKEVRRYNFLNVGVHNGFNYAPCAILVPSADGRDFDIVQAEWGYVPGFVKTRAEANLFRAKYTTLNFKSENLFVKEDGKRSMWADAAKNRRCLVLSTGIVESRHVPKIGKKGQQLKETIKYPYYVTVKGQEYFFMPGLYNEWLDPETSQFVNTVAIGITEANALMRQVHNSKLRMPTILTEDLAYEWLLEKPSEGRLSTIARTQIPSRLLDFCTIDPDYRTAREATPRDFHDLAPIDTAYLDVAEELQFNHWPEDLEPVLAGGELANVGLADTTVRANSAQRMKPQGDLFS</sequence>
<dbReference type="PANTHER" id="PTHR13604:SF0">
    <property type="entry name" value="ABASIC SITE PROCESSING PROTEIN HMCES"/>
    <property type="match status" value="1"/>
</dbReference>
<dbReference type="InterPro" id="IPR036590">
    <property type="entry name" value="SRAP-like"/>
</dbReference>
<evidence type="ECO:0000256" key="8">
    <source>
        <dbReference type="RuleBase" id="RU364100"/>
    </source>
</evidence>
<dbReference type="Proteomes" id="UP000321362">
    <property type="component" value="Chromosome"/>
</dbReference>
<evidence type="ECO:0000256" key="7">
    <source>
        <dbReference type="ARBA" id="ARBA00023239"/>
    </source>
</evidence>
<keyword evidence="5" id="KW-0190">Covalent protein-DNA linkage</keyword>
<dbReference type="SUPFAM" id="SSF143081">
    <property type="entry name" value="BB1717-like"/>
    <property type="match status" value="1"/>
</dbReference>
<evidence type="ECO:0000256" key="1">
    <source>
        <dbReference type="ARBA" id="ARBA00008136"/>
    </source>
</evidence>
<dbReference type="GO" id="GO:0006508">
    <property type="term" value="P:proteolysis"/>
    <property type="evidence" value="ECO:0007669"/>
    <property type="project" value="UniProtKB-KW"/>
</dbReference>
<comment type="similarity">
    <text evidence="1 8">Belongs to the SOS response-associated peptidase family.</text>
</comment>
<dbReference type="Gene3D" id="3.90.1680.10">
    <property type="entry name" value="SOS response associated peptidase-like"/>
    <property type="match status" value="1"/>
</dbReference>
<dbReference type="GO" id="GO:0008233">
    <property type="term" value="F:peptidase activity"/>
    <property type="evidence" value="ECO:0007669"/>
    <property type="project" value="UniProtKB-KW"/>
</dbReference>
<gene>
    <name evidence="9" type="ORF">FSB76_01645</name>
</gene>
<dbReference type="EMBL" id="CP042437">
    <property type="protein sequence ID" value="QEC74713.1"/>
    <property type="molecule type" value="Genomic_DNA"/>
</dbReference>
<keyword evidence="3" id="KW-0227">DNA damage</keyword>
<evidence type="ECO:0000313" key="10">
    <source>
        <dbReference type="Proteomes" id="UP000321362"/>
    </source>
</evidence>
<organism evidence="9 10">
    <name type="scientific">Mucilaginibacter ginsenosidivorax</name>
    <dbReference type="NCBI Taxonomy" id="862126"/>
    <lineage>
        <taxon>Bacteria</taxon>
        <taxon>Pseudomonadati</taxon>
        <taxon>Bacteroidota</taxon>
        <taxon>Sphingobacteriia</taxon>
        <taxon>Sphingobacteriales</taxon>
        <taxon>Sphingobacteriaceae</taxon>
        <taxon>Mucilaginibacter</taxon>
    </lineage>
</organism>
<evidence type="ECO:0000256" key="6">
    <source>
        <dbReference type="ARBA" id="ARBA00023125"/>
    </source>
</evidence>